<comment type="similarity">
    <text evidence="2 6">Belongs to the QNG1 protein family.</text>
</comment>
<dbReference type="InterPro" id="IPR019438">
    <property type="entry name" value="Q_salvage"/>
</dbReference>
<dbReference type="Proteomes" id="UP001075354">
    <property type="component" value="Chromosome 13"/>
</dbReference>
<name>A0AAV7XAG2_9NEOP</name>
<dbReference type="PANTHER" id="PTHR21314">
    <property type="entry name" value="QUEUOSINE 5'-PHOSPHATE N-GLYCOSYLASE_HYDROLASE-RELATED"/>
    <property type="match status" value="1"/>
</dbReference>
<dbReference type="PANTHER" id="PTHR21314:SF0">
    <property type="entry name" value="QUEUOSINE 5'-PHOSPHATE N-GLYCOSYLASE_HYDROLASE"/>
    <property type="match status" value="1"/>
</dbReference>
<organism evidence="7 8">
    <name type="scientific">Megalurothrips usitatus</name>
    <name type="common">bean blossom thrips</name>
    <dbReference type="NCBI Taxonomy" id="439358"/>
    <lineage>
        <taxon>Eukaryota</taxon>
        <taxon>Metazoa</taxon>
        <taxon>Ecdysozoa</taxon>
        <taxon>Arthropoda</taxon>
        <taxon>Hexapoda</taxon>
        <taxon>Insecta</taxon>
        <taxon>Pterygota</taxon>
        <taxon>Neoptera</taxon>
        <taxon>Paraneoptera</taxon>
        <taxon>Thysanoptera</taxon>
        <taxon>Terebrantia</taxon>
        <taxon>Thripoidea</taxon>
        <taxon>Thripidae</taxon>
        <taxon>Megalurothrips</taxon>
    </lineage>
</organism>
<dbReference type="Pfam" id="PF10343">
    <property type="entry name" value="Q_salvage"/>
    <property type="match status" value="1"/>
</dbReference>
<evidence type="ECO:0000256" key="5">
    <source>
        <dbReference type="ARBA" id="ARBA00048204"/>
    </source>
</evidence>
<evidence type="ECO:0000256" key="6">
    <source>
        <dbReference type="RuleBase" id="RU365002"/>
    </source>
</evidence>
<evidence type="ECO:0000313" key="7">
    <source>
        <dbReference type="EMBL" id="KAJ1521672.1"/>
    </source>
</evidence>
<dbReference type="EC" id="3.2.2.-" evidence="6"/>
<accession>A0AAV7XAG2</accession>
<gene>
    <name evidence="7" type="ORF">ONE63_003317</name>
</gene>
<evidence type="ECO:0000256" key="2">
    <source>
        <dbReference type="ARBA" id="ARBA00035119"/>
    </source>
</evidence>
<proteinExistence type="inferred from homology"/>
<keyword evidence="8" id="KW-1185">Reference proteome</keyword>
<dbReference type="GO" id="GO:0016787">
    <property type="term" value="F:hydrolase activity"/>
    <property type="evidence" value="ECO:0007669"/>
    <property type="project" value="UniProtKB-KW"/>
</dbReference>
<dbReference type="GO" id="GO:0006400">
    <property type="term" value="P:tRNA modification"/>
    <property type="evidence" value="ECO:0007669"/>
    <property type="project" value="TreeGrafter"/>
</dbReference>
<dbReference type="EMBL" id="JAPTSV010000013">
    <property type="protein sequence ID" value="KAJ1521672.1"/>
    <property type="molecule type" value="Genomic_DNA"/>
</dbReference>
<comment type="caution">
    <text evidence="7">The sequence shown here is derived from an EMBL/GenBank/DDBJ whole genome shotgun (WGS) entry which is preliminary data.</text>
</comment>
<evidence type="ECO:0000256" key="4">
    <source>
        <dbReference type="ARBA" id="ARBA00035393"/>
    </source>
</evidence>
<dbReference type="AlphaFoldDB" id="A0AAV7XAG2"/>
<evidence type="ECO:0000313" key="8">
    <source>
        <dbReference type="Proteomes" id="UP001075354"/>
    </source>
</evidence>
<keyword evidence="1 6" id="KW-0378">Hydrolase</keyword>
<reference evidence="7" key="1">
    <citation type="submission" date="2022-12" db="EMBL/GenBank/DDBJ databases">
        <title>Chromosome-level genome assembly of the bean flower thrips Megalurothrips usitatus.</title>
        <authorList>
            <person name="Ma L."/>
            <person name="Liu Q."/>
            <person name="Li H."/>
            <person name="Cai W."/>
        </authorList>
    </citation>
    <scope>NUCLEOTIDE SEQUENCE</scope>
    <source>
        <strain evidence="7">Cailab_2022a</strain>
    </source>
</reference>
<protein>
    <recommendedName>
        <fullName evidence="3 6">Queuosine 5'-phosphate N-glycosylase/hydrolase</fullName>
        <ecNumber evidence="6">3.2.2.-</ecNumber>
    </recommendedName>
    <alternativeName>
        <fullName evidence="4 6">Queuosine-nucleotide N-glycosylase/hydrolase</fullName>
    </alternativeName>
</protein>
<comment type="function">
    <text evidence="6">Catalyzes the hydrolysis of queuosine 5'-phosphate, releasing the nucleobase queuine (q). Is required for salvage of queuine from exogenous queuosine (Q) that is imported and then converted to queuosine 5'-phosphate intracellularly.</text>
</comment>
<sequence length="350" mass="39543">MHLCTSAIMEHRQVLSPRESAKLISSQAKYVSIKDSGLQSLAQKIFEKLEDKSISIDLFSQHELHPSPSDPTAIDWIFVVDTLNFCFWSPDGAHYSVSYKGKTYTGYFALCAVLNKAKDNGKAVTDPKFYSQITKKDVCELLQGDEGSANLALMEERAQCLRQVGTCLLEKYEGSFRNCVKACNGSAESLLNLIVSEFPCFRDEAVFQGKQVSFYKRAQILVGDIWACYKGKDLGFFKDIDTITMFADYRVPQVLVHFGVLEYSTHLQSILESGDIIENGCLEEIEIRGCSIHAVELLLAHVKSILAKTNKLYQPIINPIIIDHFLWDFRRQYASELSSIPFHKVVSVFY</sequence>
<comment type="catalytic activity">
    <reaction evidence="5 6">
        <text>queuosine 5'-phosphate + H2O = queuine + D-ribose 5-phosphate</text>
        <dbReference type="Rhea" id="RHEA:75387"/>
        <dbReference type="ChEBI" id="CHEBI:15377"/>
        <dbReference type="ChEBI" id="CHEBI:17433"/>
        <dbReference type="ChEBI" id="CHEBI:78346"/>
        <dbReference type="ChEBI" id="CHEBI:194371"/>
    </reaction>
    <physiologicalReaction direction="left-to-right" evidence="5 6">
        <dbReference type="Rhea" id="RHEA:75388"/>
    </physiologicalReaction>
</comment>
<evidence type="ECO:0000256" key="1">
    <source>
        <dbReference type="ARBA" id="ARBA00022801"/>
    </source>
</evidence>
<evidence type="ECO:0000256" key="3">
    <source>
        <dbReference type="ARBA" id="ARBA00035306"/>
    </source>
</evidence>